<dbReference type="Proteomes" id="UP000035068">
    <property type="component" value="Unassembled WGS sequence"/>
</dbReference>
<dbReference type="InterPro" id="IPR033913">
    <property type="entry name" value="MTH1175_dom"/>
</dbReference>
<dbReference type="CDD" id="cd00851">
    <property type="entry name" value="MTH1175"/>
    <property type="match status" value="1"/>
</dbReference>
<gene>
    <name evidence="2" type="ORF">GFER_13345</name>
</gene>
<dbReference type="InterPro" id="IPR036105">
    <property type="entry name" value="DiNase_FeMo-co_biosyn_sf"/>
</dbReference>
<evidence type="ECO:0000259" key="1">
    <source>
        <dbReference type="Pfam" id="PF02579"/>
    </source>
</evidence>
<accession>A0A0C2HSZ3</accession>
<evidence type="ECO:0000313" key="2">
    <source>
        <dbReference type="EMBL" id="KIH75907.1"/>
    </source>
</evidence>
<dbReference type="EMBL" id="JWJD01000006">
    <property type="protein sequence ID" value="KIH75907.1"/>
    <property type="molecule type" value="Genomic_DNA"/>
</dbReference>
<reference evidence="2 3" key="1">
    <citation type="submission" date="2014-12" db="EMBL/GenBank/DDBJ databases">
        <title>Genomes of Geoalkalibacter ferrihydriticus and Geoalkalibacter subterraneus, two haloalkaliphilic metal-reducing members of the Geobacteraceae.</title>
        <authorList>
            <person name="Badalamenti J.P."/>
            <person name="Torres C.I."/>
            <person name="Krajmalnik-Brown R."/>
            <person name="Bond D.R."/>
        </authorList>
    </citation>
    <scope>NUCLEOTIDE SEQUENCE [LARGE SCALE GENOMIC DNA]</scope>
    <source>
        <strain evidence="2 3">DSM 17813</strain>
    </source>
</reference>
<dbReference type="InterPro" id="IPR003731">
    <property type="entry name" value="Di-Nase_FeMo-co_biosynth"/>
</dbReference>
<comment type="caution">
    <text evidence="2">The sequence shown here is derived from an EMBL/GenBank/DDBJ whole genome shotgun (WGS) entry which is preliminary data.</text>
</comment>
<sequence length="126" mass="13049">MKLCFPVEHNAGLDSPVYGHFGSAPLFVLVDSETQEVRELANRDLHHQHGACSPLKALGGETVEAIVVGGIGAGALSGLRQAGLKVYQAQGATVADNLDLYNEASLLELTPGQVCGGHGHGHGCSH</sequence>
<organism evidence="2 3">
    <name type="scientific">Geoalkalibacter ferrihydriticus DSM 17813</name>
    <dbReference type="NCBI Taxonomy" id="1121915"/>
    <lineage>
        <taxon>Bacteria</taxon>
        <taxon>Pseudomonadati</taxon>
        <taxon>Thermodesulfobacteriota</taxon>
        <taxon>Desulfuromonadia</taxon>
        <taxon>Desulfuromonadales</taxon>
        <taxon>Geoalkalibacteraceae</taxon>
        <taxon>Geoalkalibacter</taxon>
    </lineage>
</organism>
<dbReference type="PANTHER" id="PTHR42983">
    <property type="entry name" value="DINITROGENASE IRON-MOLYBDENUM COFACTOR PROTEIN-RELATED"/>
    <property type="match status" value="1"/>
</dbReference>
<name>A0A0C2HSZ3_9BACT</name>
<dbReference type="RefSeq" id="WP_040100221.1">
    <property type="nucleotide sequence ID" value="NZ_JWJD01000006.1"/>
</dbReference>
<feature type="domain" description="Dinitrogenase iron-molybdenum cofactor biosynthesis" evidence="1">
    <location>
        <begin position="14"/>
        <end position="102"/>
    </location>
</feature>
<dbReference type="Gene3D" id="3.30.420.130">
    <property type="entry name" value="Dinitrogenase iron-molybdenum cofactor biosynthesis domain"/>
    <property type="match status" value="1"/>
</dbReference>
<evidence type="ECO:0000313" key="3">
    <source>
        <dbReference type="Proteomes" id="UP000035068"/>
    </source>
</evidence>
<keyword evidence="3" id="KW-1185">Reference proteome</keyword>
<dbReference type="SUPFAM" id="SSF53146">
    <property type="entry name" value="Nitrogenase accessory factor-like"/>
    <property type="match status" value="1"/>
</dbReference>
<dbReference type="PANTHER" id="PTHR42983:SF1">
    <property type="entry name" value="IRON-MOLYBDENUM PROTEIN"/>
    <property type="match status" value="1"/>
</dbReference>
<dbReference type="Pfam" id="PF02579">
    <property type="entry name" value="Nitro_FeMo-Co"/>
    <property type="match status" value="1"/>
</dbReference>
<dbReference type="AlphaFoldDB" id="A0A0C2HSZ3"/>
<protein>
    <submittedName>
        <fullName evidence="2">Diguanylate cyclase</fullName>
    </submittedName>
</protein>
<proteinExistence type="predicted"/>